<dbReference type="AlphaFoldDB" id="A5YSF1"/>
<keyword evidence="1" id="KW-0472">Membrane</keyword>
<reference evidence="2" key="1">
    <citation type="journal article" date="2007" name="ISME J.">
        <title>Genomic plasticity in prokaryotes: the case of the square haloarchaeon.</title>
        <authorList>
            <person name="Cuadros-Orellana S."/>
            <person name="Martin-Cuadrado A.B."/>
            <person name="Legault B."/>
            <person name="D'Auria G."/>
            <person name="Zhaxybayeva O."/>
            <person name="Papke R.T."/>
            <person name="Rodriguez-Valera F."/>
        </authorList>
    </citation>
    <scope>NUCLEOTIDE SEQUENCE</scope>
</reference>
<dbReference type="EMBL" id="EF583989">
    <property type="protein sequence ID" value="ABQ75908.1"/>
    <property type="molecule type" value="Genomic_DNA"/>
</dbReference>
<protein>
    <submittedName>
        <fullName evidence="2">Uncharacterized protein</fullName>
    </submittedName>
</protein>
<accession>A5YSF1</accession>
<keyword evidence="1" id="KW-0812">Transmembrane</keyword>
<organism evidence="2">
    <name type="scientific">uncultured haloarchaeon</name>
    <dbReference type="NCBI Taxonomy" id="160804"/>
    <lineage>
        <taxon>Archaea</taxon>
        <taxon>Methanobacteriati</taxon>
        <taxon>Methanobacteriota</taxon>
        <taxon>Stenosarchaea group</taxon>
        <taxon>Halobacteria</taxon>
        <taxon>Halobacteriales</taxon>
        <taxon>Halobacteriaceae</taxon>
        <taxon>environmental samples</taxon>
    </lineage>
</organism>
<keyword evidence="1" id="KW-1133">Transmembrane helix</keyword>
<sequence>MFAPQNEYIYILELPVATRTMMTDLRRASAFVCYQITVMIGIVALPFALLAQRFGLTLPIGRVVDTAAQTYEETADQDE</sequence>
<evidence type="ECO:0000256" key="1">
    <source>
        <dbReference type="SAM" id="Phobius"/>
    </source>
</evidence>
<proteinExistence type="predicted"/>
<feature type="transmembrane region" description="Helical" evidence="1">
    <location>
        <begin position="28"/>
        <end position="50"/>
    </location>
</feature>
<evidence type="ECO:0000313" key="2">
    <source>
        <dbReference type="EMBL" id="ABQ75908.1"/>
    </source>
</evidence>
<name>A5YSF1_9EURY</name>